<gene>
    <name evidence="1" type="ORF">PTT_19404</name>
</gene>
<evidence type="ECO:0008006" key="3">
    <source>
        <dbReference type="Google" id="ProtNLM"/>
    </source>
</evidence>
<organism evidence="2">
    <name type="scientific">Pyrenophora teres f. teres (strain 0-1)</name>
    <name type="common">Barley net blotch fungus</name>
    <name type="synonym">Drechslera teres f. teres</name>
    <dbReference type="NCBI Taxonomy" id="861557"/>
    <lineage>
        <taxon>Eukaryota</taxon>
        <taxon>Fungi</taxon>
        <taxon>Dikarya</taxon>
        <taxon>Ascomycota</taxon>
        <taxon>Pezizomycotina</taxon>
        <taxon>Dothideomycetes</taxon>
        <taxon>Pleosporomycetidae</taxon>
        <taxon>Pleosporales</taxon>
        <taxon>Pleosporineae</taxon>
        <taxon>Pleosporaceae</taxon>
        <taxon>Pyrenophora</taxon>
    </lineage>
</organism>
<evidence type="ECO:0000313" key="2">
    <source>
        <dbReference type="Proteomes" id="UP000001067"/>
    </source>
</evidence>
<protein>
    <recommendedName>
        <fullName evidence="3">Helitron helicase-like domain-containing protein</fullName>
    </recommendedName>
</protein>
<keyword evidence="2" id="KW-1185">Reference proteome</keyword>
<dbReference type="KEGG" id="pte:PTT_19404"/>
<proteinExistence type="predicted"/>
<evidence type="ECO:0000313" key="1">
    <source>
        <dbReference type="EMBL" id="EFQ85630.1"/>
    </source>
</evidence>
<name>E3S8S0_PYRTT</name>
<dbReference type="AlphaFoldDB" id="E3S8S0"/>
<dbReference type="HOGENOM" id="CLU_1866181_0_0_1"/>
<dbReference type="Proteomes" id="UP000001067">
    <property type="component" value="Unassembled WGS sequence"/>
</dbReference>
<dbReference type="EMBL" id="GL537841">
    <property type="protein sequence ID" value="EFQ85630.1"/>
    <property type="molecule type" value="Genomic_DNA"/>
</dbReference>
<accession>E3S8S0</accession>
<reference evidence="1 2" key="1">
    <citation type="journal article" date="2010" name="Genome Biol.">
        <title>A first genome assembly of the barley fungal pathogen Pyrenophora teres f. teres.</title>
        <authorList>
            <person name="Ellwood S.R."/>
            <person name="Liu Z."/>
            <person name="Syme R.A."/>
            <person name="Lai Z."/>
            <person name="Hane J.K."/>
            <person name="Keiper F."/>
            <person name="Moffat C.S."/>
            <person name="Oliver R.P."/>
            <person name="Friesen T.L."/>
        </authorList>
    </citation>
    <scope>NUCLEOTIDE SEQUENCE [LARGE SCALE GENOMIC DNA]</scope>
    <source>
        <strain evidence="1 2">0-1</strain>
    </source>
</reference>
<sequence length="137" mass="15402">MGDGEKKPGLFGKAKAYYGTVETNQHGGFHLHYQVWLADMPENVDLREQLSGTSENAKRLETAMREYIDGVFHNNIPGYPPDPEVKQDLRSRFARKTADNICFEPPPKVLADLSSHVESLKWPTEEITTAQEGPEST</sequence>
<dbReference type="OrthoDB" id="3267861at2759"/>